<dbReference type="EC" id="4.2.1.46" evidence="4"/>
<dbReference type="EMBL" id="CAFB01000035">
    <property type="protein sequence ID" value="CCD28890.1"/>
    <property type="molecule type" value="Genomic_DNA"/>
</dbReference>
<dbReference type="PANTHER" id="PTHR43000">
    <property type="entry name" value="DTDP-D-GLUCOSE 4,6-DEHYDRATASE-RELATED"/>
    <property type="match status" value="1"/>
</dbReference>
<dbReference type="InterPro" id="IPR036291">
    <property type="entry name" value="NAD(P)-bd_dom_sf"/>
</dbReference>
<comment type="caution">
    <text evidence="4">The sequence shown here is derived from an EMBL/GenBank/DDBJ whole genome shotgun (WGS) entry which is preliminary data.</text>
</comment>
<dbReference type="GO" id="GO:0008460">
    <property type="term" value="F:dTDP-glucose 4,6-dehydratase activity"/>
    <property type="evidence" value="ECO:0007669"/>
    <property type="project" value="UniProtKB-EC"/>
</dbReference>
<keyword evidence="5" id="KW-1185">Reference proteome</keyword>
<dbReference type="STRING" id="1070319.CAGGBEG34_190057"/>
<evidence type="ECO:0000259" key="3">
    <source>
        <dbReference type="Pfam" id="PF01370"/>
    </source>
</evidence>
<dbReference type="InterPro" id="IPR001509">
    <property type="entry name" value="Epimerase_deHydtase"/>
</dbReference>
<dbReference type="AlphaFoldDB" id="G2J7Z3"/>
<dbReference type="Gene3D" id="3.40.50.720">
    <property type="entry name" value="NAD(P)-binding Rossmann-like Domain"/>
    <property type="match status" value="1"/>
</dbReference>
<proteinExistence type="inferred from homology"/>
<comment type="pathway">
    <text evidence="1">Bacterial outer membrane biogenesis; LPS O-antigen biosynthesis.</text>
</comment>
<evidence type="ECO:0000313" key="5">
    <source>
        <dbReference type="Proteomes" id="UP000054051"/>
    </source>
</evidence>
<feature type="domain" description="NAD-dependent epimerase/dehydratase" evidence="3">
    <location>
        <begin position="3"/>
        <end position="268"/>
    </location>
</feature>
<dbReference type="Pfam" id="PF01370">
    <property type="entry name" value="Epimerase"/>
    <property type="match status" value="1"/>
</dbReference>
<gene>
    <name evidence="4" type="ORF">CAGGBEG34_190057</name>
</gene>
<name>G2J7Z3_9BURK</name>
<dbReference type="EC" id="5.1.3.2" evidence="4"/>
<evidence type="ECO:0000256" key="1">
    <source>
        <dbReference type="ARBA" id="ARBA00005125"/>
    </source>
</evidence>
<reference evidence="4 5" key="1">
    <citation type="submission" date="2011-08" db="EMBL/GenBank/DDBJ databases">
        <title>The genome of the obligate endobacterium of an arbuscular mycorrhizal fungus reveals an interphylum network of nutritional interactions.</title>
        <authorList>
            <person name="Ghignone S."/>
            <person name="Salvioli A."/>
            <person name="Anca I."/>
            <person name="Lumini E."/>
            <person name="Ortu G."/>
            <person name="Petiti L."/>
            <person name="Cruveiller S."/>
            <person name="Bianciotto V."/>
            <person name="Piffanelli P."/>
            <person name="Lanfranco L."/>
            <person name="Bonfante P."/>
        </authorList>
    </citation>
    <scope>NUCLEOTIDE SEQUENCE [LARGE SCALE GENOMIC DNA]</scope>
    <source>
        <strain evidence="4 5">BEG34</strain>
    </source>
</reference>
<accession>G2J7Z3</accession>
<evidence type="ECO:0000313" key="4">
    <source>
        <dbReference type="EMBL" id="CCD28890.1"/>
    </source>
</evidence>
<protein>
    <submittedName>
        <fullName evidence="4">NAD-dependent epimerase/dehydratase</fullName>
        <ecNumber evidence="4">4.2.1.46</ecNumber>
        <ecNumber evidence="4">5.1.3.2</ecNumber>
    </submittedName>
</protein>
<evidence type="ECO:0000256" key="2">
    <source>
        <dbReference type="ARBA" id="ARBA00007637"/>
    </source>
</evidence>
<organism evidence="4 5">
    <name type="scientific">Candidatus Glomeribacter gigasporarum BEG34</name>
    <dbReference type="NCBI Taxonomy" id="1070319"/>
    <lineage>
        <taxon>Bacteria</taxon>
        <taxon>Pseudomonadati</taxon>
        <taxon>Pseudomonadota</taxon>
        <taxon>Betaproteobacteria</taxon>
        <taxon>Burkholderiales</taxon>
        <taxon>Burkholderiaceae</taxon>
        <taxon>Candidatus Glomeribacter</taxon>
    </lineage>
</organism>
<dbReference type="GO" id="GO:0003978">
    <property type="term" value="F:UDP-glucose 4-epimerase activity"/>
    <property type="evidence" value="ECO:0007669"/>
    <property type="project" value="UniProtKB-EC"/>
</dbReference>
<comment type="similarity">
    <text evidence="2">Belongs to the NAD(P)-dependent epimerase/dehydratase family.</text>
</comment>
<dbReference type="RefSeq" id="WP_006682151.1">
    <property type="nucleotide sequence ID" value="NZ_CAFB01000035.1"/>
</dbReference>
<keyword evidence="4" id="KW-0456">Lyase</keyword>
<keyword evidence="4" id="KW-0413">Isomerase</keyword>
<sequence length="369" mass="40306">MNILVTGANGFIGRAVCQTLSAAGHTVFALVRSSRAFFSGLPCVASRSPYCSYCLRARSLCNLTEKCSSAAPVQREARIAYIHAQTDFVDIEDAIMPRVRVAPLETVVHLAARVHETSENTPRFRAACHETNVAGTLRVAAAAARAGARRFIFVSSIKALGEIEPGRPWREDDSPAPSDPYGHSKYAAEVALRAACQRTGLEMVIVRPPLVYGPEVRANFLKWMRAIARGWPLPLAQLRAPRSFIYLENLANALAVCATHPAAAGRTFHVSDGRDISVAELSIALGEALGAPAHLWRCPVALFSALGRITGRGAQINRLIQPLRLDIERARTVLGWSPPYSPHQGLQQTAAWYRRFEQPRGSAQRPLPY</sequence>
<dbReference type="eggNOG" id="COG0451">
    <property type="taxonomic scope" value="Bacteria"/>
</dbReference>
<dbReference type="OrthoDB" id="9801056at2"/>
<dbReference type="Proteomes" id="UP000054051">
    <property type="component" value="Unassembled WGS sequence"/>
</dbReference>
<dbReference type="SUPFAM" id="SSF51735">
    <property type="entry name" value="NAD(P)-binding Rossmann-fold domains"/>
    <property type="match status" value="1"/>
</dbReference>